<dbReference type="GeneID" id="84023549"/>
<dbReference type="Proteomes" id="UP001202031">
    <property type="component" value="Unassembled WGS sequence"/>
</dbReference>
<keyword evidence="2" id="KW-1185">Reference proteome</keyword>
<reference evidence="1 2" key="1">
    <citation type="submission" date="2022-03" db="EMBL/GenBank/DDBJ databases">
        <title>Taxonomic description of new species and reclassification of some bacterial strains.</title>
        <authorList>
            <person name="Ndongo S."/>
        </authorList>
    </citation>
    <scope>NUCLEOTIDE SEQUENCE [LARGE SCALE GENOMIC DNA]</scope>
    <source>
        <strain evidence="1 2">Marseille-P6666</strain>
    </source>
</reference>
<sequence length="72" mass="8467">MTYPETEFYDCKTLALLYDSDRDVIKKTVHELKDKGHVIEVLYWGKQGKMKVHGKQFRRALLREYGEGGMSK</sequence>
<dbReference type="RefSeq" id="WP_102731760.1">
    <property type="nucleotide sequence ID" value="NZ_CP072027.1"/>
</dbReference>
<proteinExistence type="predicted"/>
<evidence type="ECO:0000313" key="2">
    <source>
        <dbReference type="Proteomes" id="UP001202031"/>
    </source>
</evidence>
<name>A0ABT0R7V8_9BACT</name>
<accession>A0ABT0R7V8</accession>
<comment type="caution">
    <text evidence="1">The sequence shown here is derived from an EMBL/GenBank/DDBJ whole genome shotgun (WGS) entry which is preliminary data.</text>
</comment>
<gene>
    <name evidence="1" type="ORF">M8N44_06730</name>
</gene>
<evidence type="ECO:0000313" key="1">
    <source>
        <dbReference type="EMBL" id="MCL6657014.1"/>
    </source>
</evidence>
<organism evidence="1 2">
    <name type="scientific">Akkermansia massiliensis</name>
    <dbReference type="NCBI Taxonomy" id="2927224"/>
    <lineage>
        <taxon>Bacteria</taxon>
        <taxon>Pseudomonadati</taxon>
        <taxon>Verrucomicrobiota</taxon>
        <taxon>Verrucomicrobiia</taxon>
        <taxon>Verrucomicrobiales</taxon>
        <taxon>Akkermansiaceae</taxon>
        <taxon>Akkermansia</taxon>
    </lineage>
</organism>
<protein>
    <submittedName>
        <fullName evidence="1">Uncharacterized protein</fullName>
    </submittedName>
</protein>
<dbReference type="EMBL" id="JAMGSI010000001">
    <property type="protein sequence ID" value="MCL6657014.1"/>
    <property type="molecule type" value="Genomic_DNA"/>
</dbReference>